<dbReference type="EMBL" id="HBUF01026591">
    <property type="protein sequence ID" value="CAG6613090.1"/>
    <property type="molecule type" value="Transcribed_RNA"/>
</dbReference>
<comment type="similarity">
    <text evidence="2 4">Belongs to the AB hydrolase superfamily. Lipase family.</text>
</comment>
<evidence type="ECO:0000256" key="4">
    <source>
        <dbReference type="RuleBase" id="RU004262"/>
    </source>
</evidence>
<dbReference type="CDD" id="cd00707">
    <property type="entry name" value="Pancreat_lipase_like"/>
    <property type="match status" value="1"/>
</dbReference>
<dbReference type="EMBL" id="HBUF01595517">
    <property type="protein sequence ID" value="CAG6774639.1"/>
    <property type="molecule type" value="Transcribed_RNA"/>
</dbReference>
<comment type="subcellular location">
    <subcellularLocation>
        <location evidence="1">Secreted</location>
    </subcellularLocation>
</comment>
<feature type="transmembrane region" description="Helical" evidence="5">
    <location>
        <begin position="6"/>
        <end position="25"/>
    </location>
</feature>
<keyword evidence="5" id="KW-0812">Transmembrane</keyword>
<dbReference type="Pfam" id="PF00151">
    <property type="entry name" value="Lipase"/>
    <property type="match status" value="1"/>
</dbReference>
<reference evidence="7" key="1">
    <citation type="submission" date="2021-05" db="EMBL/GenBank/DDBJ databases">
        <authorList>
            <person name="Alioto T."/>
            <person name="Alioto T."/>
            <person name="Gomez Garrido J."/>
        </authorList>
    </citation>
    <scope>NUCLEOTIDE SEQUENCE</scope>
</reference>
<dbReference type="EMBL" id="HBUF01026592">
    <property type="protein sequence ID" value="CAG6613091.1"/>
    <property type="molecule type" value="Transcribed_RNA"/>
</dbReference>
<dbReference type="EMBL" id="HBUF01026590">
    <property type="protein sequence ID" value="CAG6613089.1"/>
    <property type="molecule type" value="Transcribed_RNA"/>
</dbReference>
<keyword evidence="5" id="KW-0472">Membrane</keyword>
<dbReference type="GO" id="GO:0016042">
    <property type="term" value="P:lipid catabolic process"/>
    <property type="evidence" value="ECO:0007669"/>
    <property type="project" value="TreeGrafter"/>
</dbReference>
<proteinExistence type="inferred from homology"/>
<dbReference type="EMBL" id="HBUF01248712">
    <property type="protein sequence ID" value="CAG6679332.1"/>
    <property type="molecule type" value="Transcribed_RNA"/>
</dbReference>
<evidence type="ECO:0000259" key="6">
    <source>
        <dbReference type="Pfam" id="PF00151"/>
    </source>
</evidence>
<sequence>MERVSLHYITVTVIVGIFLGHFHPAKALLSSPVKMLRTVRADMPSMRVGLPSMPANITSMPGSAMETVGDAMGVVVEMEYLKFKYFNRNFRDTEFLINITDENFADRLRKIWNYNNPNLKIITHGWISSDASMAVADIKNVYLEQRDFNVITLDWSYTASTKAYPIPAVMTYQVGTLAAEVINKLVELNFTHYDNVHMIGHSLGAHVSGATGANCKQKIARITGLDPAGPGFQVILGKDRKLDESDAQFVDVIHTAAGSAGYYGVLGHVDFYPNSGQPPQPGCNMELPFLSSNQEKSIFSNFGCSHMRSYELFSESIRHPTAFKSIKCQSWSEYMSGTYPNDSDIQYMGDPVKSTARGVYYLATGKTSPYGVVETMEKAVMTKSNEAGS</sequence>
<feature type="domain" description="Lipase" evidence="6">
    <location>
        <begin position="113"/>
        <end position="370"/>
    </location>
</feature>
<dbReference type="SUPFAM" id="SSF53474">
    <property type="entry name" value="alpha/beta-Hydrolases"/>
    <property type="match status" value="1"/>
</dbReference>
<accession>A0A8D8LWJ1</accession>
<dbReference type="EMBL" id="HBUF01026593">
    <property type="protein sequence ID" value="CAG6613092.1"/>
    <property type="molecule type" value="Transcribed_RNA"/>
</dbReference>
<dbReference type="InterPro" id="IPR029058">
    <property type="entry name" value="AB_hydrolase_fold"/>
</dbReference>
<dbReference type="InterPro" id="IPR000734">
    <property type="entry name" value="TAG_lipase"/>
</dbReference>
<name>A0A8D8LWJ1_9HEMI</name>
<evidence type="ECO:0000313" key="7">
    <source>
        <dbReference type="EMBL" id="CAG6613092.1"/>
    </source>
</evidence>
<evidence type="ECO:0000256" key="1">
    <source>
        <dbReference type="ARBA" id="ARBA00004613"/>
    </source>
</evidence>
<dbReference type="EMBL" id="HBUF01595516">
    <property type="protein sequence ID" value="CAG6774638.1"/>
    <property type="molecule type" value="Transcribed_RNA"/>
</dbReference>
<dbReference type="EMBL" id="HBUF01248710">
    <property type="protein sequence ID" value="CAG6679330.1"/>
    <property type="molecule type" value="Transcribed_RNA"/>
</dbReference>
<dbReference type="AlphaFoldDB" id="A0A8D8LWJ1"/>
<evidence type="ECO:0000256" key="5">
    <source>
        <dbReference type="SAM" id="Phobius"/>
    </source>
</evidence>
<organism evidence="7">
    <name type="scientific">Cacopsylla melanoneura</name>
    <dbReference type="NCBI Taxonomy" id="428564"/>
    <lineage>
        <taxon>Eukaryota</taxon>
        <taxon>Metazoa</taxon>
        <taxon>Ecdysozoa</taxon>
        <taxon>Arthropoda</taxon>
        <taxon>Hexapoda</taxon>
        <taxon>Insecta</taxon>
        <taxon>Pterygota</taxon>
        <taxon>Neoptera</taxon>
        <taxon>Paraneoptera</taxon>
        <taxon>Hemiptera</taxon>
        <taxon>Sternorrhyncha</taxon>
        <taxon>Psylloidea</taxon>
        <taxon>Psyllidae</taxon>
        <taxon>Psyllinae</taxon>
        <taxon>Cacopsylla</taxon>
    </lineage>
</organism>
<dbReference type="GO" id="GO:0005615">
    <property type="term" value="C:extracellular space"/>
    <property type="evidence" value="ECO:0007669"/>
    <property type="project" value="TreeGrafter"/>
</dbReference>
<evidence type="ECO:0000256" key="3">
    <source>
        <dbReference type="ARBA" id="ARBA00022525"/>
    </source>
</evidence>
<keyword evidence="5" id="KW-1133">Transmembrane helix</keyword>
<keyword evidence="3" id="KW-0964">Secreted</keyword>
<dbReference type="Gene3D" id="3.40.50.1820">
    <property type="entry name" value="alpha/beta hydrolase"/>
    <property type="match status" value="1"/>
</dbReference>
<dbReference type="GO" id="GO:0016298">
    <property type="term" value="F:lipase activity"/>
    <property type="evidence" value="ECO:0007669"/>
    <property type="project" value="InterPro"/>
</dbReference>
<dbReference type="PANTHER" id="PTHR11610:SF178">
    <property type="entry name" value="LIPASE MEMBER H-A-LIKE PROTEIN"/>
    <property type="match status" value="1"/>
</dbReference>
<protein>
    <submittedName>
        <fullName evidence="7">Lipase member H-B</fullName>
    </submittedName>
</protein>
<dbReference type="InterPro" id="IPR033906">
    <property type="entry name" value="Lipase_N"/>
</dbReference>
<dbReference type="PANTHER" id="PTHR11610">
    <property type="entry name" value="LIPASE"/>
    <property type="match status" value="1"/>
</dbReference>
<dbReference type="EMBL" id="HBUF01248711">
    <property type="protein sequence ID" value="CAG6679331.1"/>
    <property type="molecule type" value="Transcribed_RNA"/>
</dbReference>
<evidence type="ECO:0000256" key="2">
    <source>
        <dbReference type="ARBA" id="ARBA00010701"/>
    </source>
</evidence>
<dbReference type="InterPro" id="IPR013818">
    <property type="entry name" value="Lipase"/>
</dbReference>